<evidence type="ECO:0000256" key="2">
    <source>
        <dbReference type="ARBA" id="ARBA00023027"/>
    </source>
</evidence>
<dbReference type="PANTHER" id="PTHR43026:SF1">
    <property type="entry name" value="2-HYDROXYACID DEHYDROGENASE HOMOLOG 1-RELATED"/>
    <property type="match status" value="1"/>
</dbReference>
<keyword evidence="2" id="KW-0520">NAD</keyword>
<evidence type="ECO:0000313" key="5">
    <source>
        <dbReference type="Proteomes" id="UP000003179"/>
    </source>
</evidence>
<dbReference type="InterPro" id="IPR036291">
    <property type="entry name" value="NAD(P)-bd_dom_sf"/>
</dbReference>
<comment type="caution">
    <text evidence="4">The sequence shown here is derived from an EMBL/GenBank/DDBJ whole genome shotgun (WGS) entry which is preliminary data.</text>
</comment>
<gene>
    <name evidence="4" type="ORF">HMPREF9607_00695</name>
</gene>
<name>A0ABP2K7Z2_9ACTN</name>
<evidence type="ECO:0000256" key="1">
    <source>
        <dbReference type="ARBA" id="ARBA00005854"/>
    </source>
</evidence>
<protein>
    <recommendedName>
        <fullName evidence="3">D-isomer specific 2-hydroxyacid dehydrogenase NAD-binding domain-containing protein</fullName>
    </recommendedName>
</protein>
<reference evidence="4" key="1">
    <citation type="submission" date="2010-08" db="EMBL/GenBank/DDBJ databases">
        <authorList>
            <person name="Weinstock G."/>
            <person name="Sodergren E."/>
            <person name="Clifton S."/>
            <person name="Fulton L."/>
            <person name="Fulton B."/>
            <person name="Courtney L."/>
            <person name="Fronick C."/>
            <person name="Harrison M."/>
            <person name="Strong C."/>
            <person name="Farmer C."/>
            <person name="Delahaunty K."/>
            <person name="Markovic C."/>
            <person name="Hall O."/>
            <person name="Minx P."/>
            <person name="Tomlinson C."/>
            <person name="Mitreva M."/>
            <person name="Hou S."/>
            <person name="Chen J."/>
            <person name="Wollam A."/>
            <person name="Pepin K.H."/>
            <person name="Johnson M."/>
            <person name="Bhonagiri V."/>
            <person name="Zhang X."/>
            <person name="Suruliraj S."/>
            <person name="Warren W."/>
            <person name="Chinwalla A."/>
            <person name="Mardis E.R."/>
            <person name="Wilson R.K."/>
        </authorList>
    </citation>
    <scope>NUCLEOTIDE SEQUENCE [LARGE SCALE GENOMIC DNA]</scope>
    <source>
        <strain evidence="4">HL044PA1</strain>
    </source>
</reference>
<keyword evidence="5" id="KW-1185">Reference proteome</keyword>
<evidence type="ECO:0000259" key="3">
    <source>
        <dbReference type="Pfam" id="PF02826"/>
    </source>
</evidence>
<proteinExistence type="inferred from homology"/>
<dbReference type="EMBL" id="ADZU01000013">
    <property type="protein sequence ID" value="EFS93063.1"/>
    <property type="molecule type" value="Genomic_DNA"/>
</dbReference>
<dbReference type="Pfam" id="PF02826">
    <property type="entry name" value="2-Hacid_dh_C"/>
    <property type="match status" value="1"/>
</dbReference>
<dbReference type="InterPro" id="IPR058205">
    <property type="entry name" value="D-LDH-like"/>
</dbReference>
<comment type="similarity">
    <text evidence="1">Belongs to the D-isomer specific 2-hydroxyacid dehydrogenase family.</text>
</comment>
<dbReference type="Gene3D" id="3.40.50.720">
    <property type="entry name" value="NAD(P)-binding Rossmann-like Domain"/>
    <property type="match status" value="1"/>
</dbReference>
<evidence type="ECO:0000313" key="4">
    <source>
        <dbReference type="EMBL" id="EFS93063.1"/>
    </source>
</evidence>
<feature type="domain" description="D-isomer specific 2-hydroxyacid dehydrogenase NAD-binding" evidence="3">
    <location>
        <begin position="13"/>
        <end position="71"/>
    </location>
</feature>
<dbReference type="SUPFAM" id="SSF51735">
    <property type="entry name" value="NAD(P)-binding Rossmann-fold domains"/>
    <property type="match status" value="1"/>
</dbReference>
<dbReference type="InterPro" id="IPR006140">
    <property type="entry name" value="D-isomer_DH_NAD-bd"/>
</dbReference>
<organism evidence="4 5">
    <name type="scientific">Cutibacterium modestum HL044PA1</name>
    <dbReference type="NCBI Taxonomy" id="765109"/>
    <lineage>
        <taxon>Bacteria</taxon>
        <taxon>Bacillati</taxon>
        <taxon>Actinomycetota</taxon>
        <taxon>Actinomycetes</taxon>
        <taxon>Propionibacteriales</taxon>
        <taxon>Propionibacteriaceae</taxon>
        <taxon>Cutibacterium</taxon>
        <taxon>Cutibacterium modestum</taxon>
    </lineage>
</organism>
<accession>A0ABP2K7Z2</accession>
<dbReference type="PANTHER" id="PTHR43026">
    <property type="entry name" value="2-HYDROXYACID DEHYDROGENASE HOMOLOG 1-RELATED"/>
    <property type="match status" value="1"/>
</dbReference>
<sequence>MVYDILPDPQLNDIVEFLNLETLFNDDAIILHVPALPVNHHMIDAKQFAMMCDGVLLITCARGELIRTGALRCHRIWQGCGRCN</sequence>
<dbReference type="Proteomes" id="UP000003179">
    <property type="component" value="Unassembled WGS sequence"/>
</dbReference>